<dbReference type="AlphaFoldDB" id="A0A0E9UC13"/>
<accession>A0A0E9UC13</accession>
<reference evidence="1" key="2">
    <citation type="journal article" date="2015" name="Fish Shellfish Immunol.">
        <title>Early steps in the European eel (Anguilla anguilla)-Vibrio vulnificus interaction in the gills: Role of the RtxA13 toxin.</title>
        <authorList>
            <person name="Callol A."/>
            <person name="Pajuelo D."/>
            <person name="Ebbesson L."/>
            <person name="Teles M."/>
            <person name="MacKenzie S."/>
            <person name="Amaro C."/>
        </authorList>
    </citation>
    <scope>NUCLEOTIDE SEQUENCE</scope>
</reference>
<reference evidence="1" key="1">
    <citation type="submission" date="2014-11" db="EMBL/GenBank/DDBJ databases">
        <authorList>
            <person name="Amaro Gonzalez C."/>
        </authorList>
    </citation>
    <scope>NUCLEOTIDE SEQUENCE</scope>
</reference>
<protein>
    <submittedName>
        <fullName evidence="1">Uncharacterized protein</fullName>
    </submittedName>
</protein>
<evidence type="ECO:0000313" key="1">
    <source>
        <dbReference type="EMBL" id="JAH62513.1"/>
    </source>
</evidence>
<dbReference type="EMBL" id="GBXM01046064">
    <property type="protein sequence ID" value="JAH62513.1"/>
    <property type="molecule type" value="Transcribed_RNA"/>
</dbReference>
<name>A0A0E9UC13_ANGAN</name>
<proteinExistence type="predicted"/>
<organism evidence="1">
    <name type="scientific">Anguilla anguilla</name>
    <name type="common">European freshwater eel</name>
    <name type="synonym">Muraena anguilla</name>
    <dbReference type="NCBI Taxonomy" id="7936"/>
    <lineage>
        <taxon>Eukaryota</taxon>
        <taxon>Metazoa</taxon>
        <taxon>Chordata</taxon>
        <taxon>Craniata</taxon>
        <taxon>Vertebrata</taxon>
        <taxon>Euteleostomi</taxon>
        <taxon>Actinopterygii</taxon>
        <taxon>Neopterygii</taxon>
        <taxon>Teleostei</taxon>
        <taxon>Anguilliformes</taxon>
        <taxon>Anguillidae</taxon>
        <taxon>Anguilla</taxon>
    </lineage>
</organism>
<sequence length="73" mass="8061">MFNGEKGVSCRHCRGFPSWSYITEFNITLSPRLKCLSSSCESTTNMENFVNLGPIPPGGSGVLSLCEKQEQRC</sequence>